<keyword evidence="8" id="KW-0067">ATP-binding</keyword>
<keyword evidence="4 12" id="KW-0808">Transferase</keyword>
<evidence type="ECO:0000256" key="9">
    <source>
        <dbReference type="ARBA" id="ARBA00022842"/>
    </source>
</evidence>
<evidence type="ECO:0000256" key="4">
    <source>
        <dbReference type="ARBA" id="ARBA00022679"/>
    </source>
</evidence>
<keyword evidence="10 12" id="KW-0324">Glycolysis</keyword>
<gene>
    <name evidence="14" type="ORF">MQE35_13965</name>
</gene>
<feature type="domain" description="Pyruvate kinase barrel" evidence="13">
    <location>
        <begin position="133"/>
        <end position="463"/>
    </location>
</feature>
<evidence type="ECO:0000256" key="12">
    <source>
        <dbReference type="RuleBase" id="RU000504"/>
    </source>
</evidence>
<dbReference type="Gene3D" id="2.40.33.10">
    <property type="entry name" value="PK beta-barrel domain-like"/>
    <property type="match status" value="1"/>
</dbReference>
<dbReference type="KEGG" id="fbm:MQE35_13965"/>
<comment type="pathway">
    <text evidence="1 12">Carbohydrate degradation; glycolysis; pyruvate from D-glyceraldehyde 3-phosphate: step 5/5.</text>
</comment>
<dbReference type="EMBL" id="CP094358">
    <property type="protein sequence ID" value="UOB16837.1"/>
    <property type="molecule type" value="Genomic_DNA"/>
</dbReference>
<dbReference type="GO" id="GO:0000287">
    <property type="term" value="F:magnesium ion binding"/>
    <property type="evidence" value="ECO:0007669"/>
    <property type="project" value="InterPro"/>
</dbReference>
<evidence type="ECO:0000256" key="2">
    <source>
        <dbReference type="ARBA" id="ARBA00008663"/>
    </source>
</evidence>
<dbReference type="Pfam" id="PF00224">
    <property type="entry name" value="PK"/>
    <property type="match status" value="1"/>
</dbReference>
<dbReference type="InterPro" id="IPR015793">
    <property type="entry name" value="Pyrv_Knase_brl"/>
</dbReference>
<evidence type="ECO:0000313" key="14">
    <source>
        <dbReference type="EMBL" id="UOB16837.1"/>
    </source>
</evidence>
<evidence type="ECO:0000256" key="5">
    <source>
        <dbReference type="ARBA" id="ARBA00022723"/>
    </source>
</evidence>
<dbReference type="GO" id="GO:0030955">
    <property type="term" value="F:potassium ion binding"/>
    <property type="evidence" value="ECO:0007669"/>
    <property type="project" value="InterPro"/>
</dbReference>
<evidence type="ECO:0000313" key="15">
    <source>
        <dbReference type="Proteomes" id="UP000831290"/>
    </source>
</evidence>
<dbReference type="InterPro" id="IPR011037">
    <property type="entry name" value="Pyrv_Knase-like_insert_dom_sf"/>
</dbReference>
<evidence type="ECO:0000256" key="6">
    <source>
        <dbReference type="ARBA" id="ARBA00022741"/>
    </source>
</evidence>
<dbReference type="SUPFAM" id="SSF51621">
    <property type="entry name" value="Phosphoenolpyruvate/pyruvate domain"/>
    <property type="match status" value="1"/>
</dbReference>
<keyword evidence="7 12" id="KW-0418">Kinase</keyword>
<dbReference type="RefSeq" id="WP_255842083.1">
    <property type="nucleotide sequence ID" value="NZ_CP094358.1"/>
</dbReference>
<dbReference type="SUPFAM" id="SSF50800">
    <property type="entry name" value="PK beta-barrel domain-like"/>
    <property type="match status" value="1"/>
</dbReference>
<dbReference type="Proteomes" id="UP000831290">
    <property type="component" value="Chromosome"/>
</dbReference>
<keyword evidence="11 14" id="KW-0670">Pyruvate</keyword>
<evidence type="ECO:0000259" key="13">
    <source>
        <dbReference type="Pfam" id="PF00224"/>
    </source>
</evidence>
<comment type="similarity">
    <text evidence="2 12">Belongs to the pyruvate kinase family.</text>
</comment>
<dbReference type="InterPro" id="IPR015806">
    <property type="entry name" value="Pyrv_Knase_insert_dom_sf"/>
</dbReference>
<evidence type="ECO:0000256" key="1">
    <source>
        <dbReference type="ARBA" id="ARBA00004997"/>
    </source>
</evidence>
<organism evidence="14 15">
    <name type="scientific">Abyssalbus ytuae</name>
    <dbReference type="NCBI Taxonomy" id="2926907"/>
    <lineage>
        <taxon>Bacteria</taxon>
        <taxon>Pseudomonadati</taxon>
        <taxon>Bacteroidota</taxon>
        <taxon>Flavobacteriia</taxon>
        <taxon>Flavobacteriales</taxon>
        <taxon>Flavobacteriaceae</taxon>
        <taxon>Abyssalbus</taxon>
    </lineage>
</organism>
<accession>A0A9E6ZX90</accession>
<dbReference type="PANTHER" id="PTHR11817">
    <property type="entry name" value="PYRUVATE KINASE"/>
    <property type="match status" value="1"/>
</dbReference>
<comment type="catalytic activity">
    <reaction evidence="12">
        <text>pyruvate + ATP = phosphoenolpyruvate + ADP + H(+)</text>
        <dbReference type="Rhea" id="RHEA:18157"/>
        <dbReference type="ChEBI" id="CHEBI:15361"/>
        <dbReference type="ChEBI" id="CHEBI:15378"/>
        <dbReference type="ChEBI" id="CHEBI:30616"/>
        <dbReference type="ChEBI" id="CHEBI:58702"/>
        <dbReference type="ChEBI" id="CHEBI:456216"/>
        <dbReference type="EC" id="2.7.1.40"/>
    </reaction>
</comment>
<dbReference type="InterPro" id="IPR001697">
    <property type="entry name" value="Pyr_Knase"/>
</dbReference>
<dbReference type="InterPro" id="IPR040442">
    <property type="entry name" value="Pyrv_kinase-like_dom_sf"/>
</dbReference>
<dbReference type="InterPro" id="IPR015813">
    <property type="entry name" value="Pyrv/PenolPyrv_kinase-like_dom"/>
</dbReference>
<name>A0A9E6ZX90_9FLAO</name>
<evidence type="ECO:0000256" key="11">
    <source>
        <dbReference type="ARBA" id="ARBA00023317"/>
    </source>
</evidence>
<keyword evidence="15" id="KW-1185">Reference proteome</keyword>
<keyword evidence="5" id="KW-0479">Metal-binding</keyword>
<proteinExistence type="inferred from homology"/>
<keyword evidence="9 12" id="KW-0460">Magnesium</keyword>
<dbReference type="EC" id="2.7.1.40" evidence="3 12"/>
<dbReference type="AlphaFoldDB" id="A0A9E6ZX90"/>
<dbReference type="GO" id="GO:0004743">
    <property type="term" value="F:pyruvate kinase activity"/>
    <property type="evidence" value="ECO:0007669"/>
    <property type="project" value="UniProtKB-EC"/>
</dbReference>
<dbReference type="GO" id="GO:0016301">
    <property type="term" value="F:kinase activity"/>
    <property type="evidence" value="ECO:0007669"/>
    <property type="project" value="UniProtKB-KW"/>
</dbReference>
<dbReference type="Gene3D" id="3.20.20.60">
    <property type="entry name" value="Phosphoenolpyruvate-binding domains"/>
    <property type="match status" value="1"/>
</dbReference>
<evidence type="ECO:0000256" key="8">
    <source>
        <dbReference type="ARBA" id="ARBA00022840"/>
    </source>
</evidence>
<dbReference type="PRINTS" id="PR01050">
    <property type="entry name" value="PYRUVTKNASE"/>
</dbReference>
<protein>
    <recommendedName>
        <fullName evidence="3 12">Pyruvate kinase</fullName>
        <ecNumber evidence="3 12">2.7.1.40</ecNumber>
    </recommendedName>
</protein>
<reference evidence="14" key="1">
    <citation type="submission" date="2022-03" db="EMBL/GenBank/DDBJ databases">
        <title>Description of Abyssus ytuae gen. nov., sp. nov., a novel member of the family Flavobacteriaceae isolated from the sediment of Mariana Trench.</title>
        <authorList>
            <person name="Zhang J."/>
            <person name="Xu X."/>
        </authorList>
    </citation>
    <scope>NUCLEOTIDE SEQUENCE</scope>
    <source>
        <strain evidence="14">MT3330</strain>
    </source>
</reference>
<keyword evidence="6" id="KW-0547">Nucleotide-binding</keyword>
<evidence type="ECO:0000256" key="10">
    <source>
        <dbReference type="ARBA" id="ARBA00023152"/>
    </source>
</evidence>
<sequence length="506" mass="57193">MQLLTSSALEELVKKLLIIRDAILEGEKTYEKYALRVHPNYKYNALNFLRYLRFRTFDLREIQGSLTALGMSSLSHAERHVLANIENILYLLNAHLGHDFNGTYKFGKHPVSFIESDKKLRKNTQRLFGKHVKKMGVMVTLPSEAVSPDYLKMLLQAGMDIARINCSHDNTQVWKKMVANLKCVSEELNLPCSVYVDLAGPKIRTHKIWAPINRLHKGKNALLLEGDSMYLLKSLDSETANGLKERKKVIFTCQLPTIIDDVQQGHRILFDDGNIGGEIAEKLSDGVKIRVTRTDPGGSKLRPEKGINLPDTHLNLPPLTEEDIHNLDFVSEYADMVGFSFVREAKDVAVLQEELRKRNASHIGMVLKIENREAFENLPELILQAMESPTIGIMTARGDLAVELGAERLSEVQEEIMWLCEAALIPNIWATQVLETLAKKGIPSRAEITDAAMSVRAECVMLNKGPFIDKALHTLDDILARMEKHFYKKQGTLRNLKVAETFWGDN</sequence>
<evidence type="ECO:0000256" key="3">
    <source>
        <dbReference type="ARBA" id="ARBA00012142"/>
    </source>
</evidence>
<evidence type="ECO:0000256" key="7">
    <source>
        <dbReference type="ARBA" id="ARBA00022777"/>
    </source>
</evidence>
<dbReference type="GO" id="GO:0005524">
    <property type="term" value="F:ATP binding"/>
    <property type="evidence" value="ECO:0007669"/>
    <property type="project" value="UniProtKB-KW"/>
</dbReference>